<proteinExistence type="predicted"/>
<reference evidence="1" key="2">
    <citation type="submission" date="2021-04" db="EMBL/GenBank/DDBJ databases">
        <authorList>
            <person name="Gilroy R."/>
        </authorList>
    </citation>
    <scope>NUCLEOTIDE SEQUENCE</scope>
    <source>
        <strain evidence="1">CHK186-1790</strain>
    </source>
</reference>
<reference evidence="1" key="1">
    <citation type="journal article" date="2021" name="PeerJ">
        <title>Extensive microbial diversity within the chicken gut microbiome revealed by metagenomics and culture.</title>
        <authorList>
            <person name="Gilroy R."/>
            <person name="Ravi A."/>
            <person name="Getino M."/>
            <person name="Pursley I."/>
            <person name="Horton D.L."/>
            <person name="Alikhan N.F."/>
            <person name="Baker D."/>
            <person name="Gharbi K."/>
            <person name="Hall N."/>
            <person name="Watson M."/>
            <person name="Adriaenssens E.M."/>
            <person name="Foster-Nyarko E."/>
            <person name="Jarju S."/>
            <person name="Secka A."/>
            <person name="Antonio M."/>
            <person name="Oren A."/>
            <person name="Chaudhuri R.R."/>
            <person name="La Ragione R."/>
            <person name="Hildebrand F."/>
            <person name="Pallen M.J."/>
        </authorList>
    </citation>
    <scope>NUCLEOTIDE SEQUENCE</scope>
    <source>
        <strain evidence="1">CHK186-1790</strain>
    </source>
</reference>
<evidence type="ECO:0000313" key="2">
    <source>
        <dbReference type="Proteomes" id="UP000823882"/>
    </source>
</evidence>
<dbReference type="Pfam" id="PF07205">
    <property type="entry name" value="DUF1413"/>
    <property type="match status" value="1"/>
</dbReference>
<dbReference type="AlphaFoldDB" id="A0A9D2P2Q9"/>
<protein>
    <submittedName>
        <fullName evidence="1">Single-stranded DNA-binding protein</fullName>
    </submittedName>
</protein>
<keyword evidence="1" id="KW-0238">DNA-binding</keyword>
<name>A0A9D2P2Q9_9FIRM</name>
<sequence>MYRIDANTSIEALLNIAKRSLEDVDKDEVFTVAKLFRGFEWSRIPVGKRIALGSVFFAYATGEGSNLVEPGEKTKQNQQQYRKLEISRAEKVAMVQADHPGASVSN</sequence>
<gene>
    <name evidence="1" type="ORF">H9701_07235</name>
</gene>
<dbReference type="GO" id="GO:0003677">
    <property type="term" value="F:DNA binding"/>
    <property type="evidence" value="ECO:0007669"/>
    <property type="project" value="UniProtKB-KW"/>
</dbReference>
<evidence type="ECO:0000313" key="1">
    <source>
        <dbReference type="EMBL" id="HJC41328.1"/>
    </source>
</evidence>
<accession>A0A9D2P2Q9</accession>
<organism evidence="1 2">
    <name type="scientific">Candidatus Intestinimonas pullistercoris</name>
    <dbReference type="NCBI Taxonomy" id="2838623"/>
    <lineage>
        <taxon>Bacteria</taxon>
        <taxon>Bacillati</taxon>
        <taxon>Bacillota</taxon>
        <taxon>Clostridia</taxon>
        <taxon>Eubacteriales</taxon>
        <taxon>Intestinimonas</taxon>
    </lineage>
</organism>
<comment type="caution">
    <text evidence="1">The sequence shown here is derived from an EMBL/GenBank/DDBJ whole genome shotgun (WGS) entry which is preliminary data.</text>
</comment>
<dbReference type="InterPro" id="IPR010813">
    <property type="entry name" value="DUF1413"/>
</dbReference>
<dbReference type="EMBL" id="DWWJ01000128">
    <property type="protein sequence ID" value="HJC41328.1"/>
    <property type="molecule type" value="Genomic_DNA"/>
</dbReference>
<dbReference type="Proteomes" id="UP000823882">
    <property type="component" value="Unassembled WGS sequence"/>
</dbReference>